<dbReference type="Pfam" id="PF00209">
    <property type="entry name" value="SNF"/>
    <property type="match status" value="1"/>
</dbReference>
<dbReference type="InterPro" id="IPR037272">
    <property type="entry name" value="SNS_sf"/>
</dbReference>
<dbReference type="InterPro" id="IPR000175">
    <property type="entry name" value="Na/ntran_symport"/>
</dbReference>
<feature type="transmembrane region" description="Helical" evidence="16">
    <location>
        <begin position="296"/>
        <end position="320"/>
    </location>
</feature>
<feature type="transmembrane region" description="Helical" evidence="16">
    <location>
        <begin position="129"/>
        <end position="153"/>
    </location>
</feature>
<feature type="transmembrane region" description="Helical" evidence="16">
    <location>
        <begin position="341"/>
        <end position="363"/>
    </location>
</feature>
<comment type="function">
    <text evidence="13">Unusual broad substrate spectrum amino acid:sodium cotransporter that promotes absorption of the D isomers of essential amino acids. Neutral amino acids are the preferred substrates, especially methionine and phenylalanine.</text>
</comment>
<evidence type="ECO:0000313" key="17">
    <source>
        <dbReference type="EnsemblMetazoa" id="AEPI005718-PA"/>
    </source>
</evidence>
<dbReference type="PROSITE" id="PS50267">
    <property type="entry name" value="NA_NEUROTRAN_SYMP_3"/>
    <property type="match status" value="1"/>
</dbReference>
<keyword evidence="8 15" id="KW-0915">Sodium</keyword>
<dbReference type="CDD" id="cd10324">
    <property type="entry name" value="SLC6sbd"/>
    <property type="match status" value="1"/>
</dbReference>
<protein>
    <recommendedName>
        <fullName evidence="14">Sodium-dependent nutrient amino acid transporter 1</fullName>
    </recommendedName>
</protein>
<proteinExistence type="inferred from homology"/>
<dbReference type="SUPFAM" id="SSF161070">
    <property type="entry name" value="SNF-like"/>
    <property type="match status" value="1"/>
</dbReference>
<dbReference type="EnsemblMetazoa" id="AEPI005718-RA">
    <property type="protein sequence ID" value="AEPI005718-PA"/>
    <property type="gene ID" value="AEPI005718"/>
</dbReference>
<dbReference type="GO" id="GO:0046872">
    <property type="term" value="F:metal ion binding"/>
    <property type="evidence" value="ECO:0007669"/>
    <property type="project" value="UniProtKB-KW"/>
</dbReference>
<evidence type="ECO:0000256" key="10">
    <source>
        <dbReference type="ARBA" id="ARBA00023136"/>
    </source>
</evidence>
<feature type="binding site" evidence="15">
    <location>
        <position position="243"/>
    </location>
    <ligand>
        <name>Na(+)</name>
        <dbReference type="ChEBI" id="CHEBI:29101"/>
        <label>1</label>
    </ligand>
</feature>
<dbReference type="GO" id="GO:0015179">
    <property type="term" value="F:L-amino acid transmembrane transporter activity"/>
    <property type="evidence" value="ECO:0007669"/>
    <property type="project" value="TreeGrafter"/>
</dbReference>
<evidence type="ECO:0000256" key="4">
    <source>
        <dbReference type="ARBA" id="ARBA00022692"/>
    </source>
</evidence>
<dbReference type="GO" id="GO:0089718">
    <property type="term" value="P:amino acid import across plasma membrane"/>
    <property type="evidence" value="ECO:0007669"/>
    <property type="project" value="TreeGrafter"/>
</dbReference>
<name>A0A182PFL1_9DIPT</name>
<dbReference type="STRING" id="199890.A0A182PFL1"/>
<dbReference type="VEuPathDB" id="VectorBase:AEPI005718"/>
<dbReference type="PRINTS" id="PR00176">
    <property type="entry name" value="NANEUSMPORT"/>
</dbReference>
<keyword evidence="6" id="KW-0029">Amino-acid transport</keyword>
<keyword evidence="18" id="KW-1185">Reference proteome</keyword>
<keyword evidence="7 16" id="KW-1133">Transmembrane helix</keyword>
<keyword evidence="15" id="KW-0479">Metal-binding</keyword>
<dbReference type="GO" id="GO:0005283">
    <property type="term" value="F:amino acid:sodium symporter activity"/>
    <property type="evidence" value="ECO:0007669"/>
    <property type="project" value="TreeGrafter"/>
</dbReference>
<accession>A0A182PFL1</accession>
<evidence type="ECO:0000256" key="3">
    <source>
        <dbReference type="ARBA" id="ARBA00022448"/>
    </source>
</evidence>
<comment type="subcellular location">
    <subcellularLocation>
        <location evidence="1">Membrane</location>
        <topology evidence="1">Multi-pass membrane protein</topology>
    </subcellularLocation>
</comment>
<evidence type="ECO:0000256" key="13">
    <source>
        <dbReference type="ARBA" id="ARBA00037785"/>
    </source>
</evidence>
<feature type="binding site" evidence="15">
    <location>
        <position position="239"/>
    </location>
    <ligand>
        <name>Na(+)</name>
        <dbReference type="ChEBI" id="CHEBI:29101"/>
        <label>1</label>
    </ligand>
</feature>
<evidence type="ECO:0000256" key="16">
    <source>
        <dbReference type="SAM" id="Phobius"/>
    </source>
</evidence>
<dbReference type="Proteomes" id="UP000075885">
    <property type="component" value="Unassembled WGS sequence"/>
</dbReference>
<evidence type="ECO:0000256" key="15">
    <source>
        <dbReference type="PIRSR" id="PIRSR600175-1"/>
    </source>
</evidence>
<keyword evidence="10 16" id="KW-0472">Membrane</keyword>
<evidence type="ECO:0000256" key="5">
    <source>
        <dbReference type="ARBA" id="ARBA00022847"/>
    </source>
</evidence>
<dbReference type="PANTHER" id="PTHR11616">
    <property type="entry name" value="SODIUM/CHLORIDE DEPENDENT TRANSPORTER"/>
    <property type="match status" value="1"/>
</dbReference>
<evidence type="ECO:0000256" key="2">
    <source>
        <dbReference type="ARBA" id="ARBA00006459"/>
    </source>
</evidence>
<evidence type="ECO:0000313" key="18">
    <source>
        <dbReference type="Proteomes" id="UP000075885"/>
    </source>
</evidence>
<evidence type="ECO:0000256" key="8">
    <source>
        <dbReference type="ARBA" id="ARBA00023053"/>
    </source>
</evidence>
<evidence type="ECO:0000256" key="11">
    <source>
        <dbReference type="ARBA" id="ARBA00023180"/>
    </source>
</evidence>
<evidence type="ECO:0000256" key="6">
    <source>
        <dbReference type="ARBA" id="ARBA00022970"/>
    </source>
</evidence>
<evidence type="ECO:0000256" key="14">
    <source>
        <dbReference type="ARBA" id="ARBA00040215"/>
    </source>
</evidence>
<feature type="transmembrane region" description="Helical" evidence="16">
    <location>
        <begin position="223"/>
        <end position="245"/>
    </location>
</feature>
<feature type="binding site" evidence="15">
    <location>
        <position position="140"/>
    </location>
    <ligand>
        <name>Na(+)</name>
        <dbReference type="ChEBI" id="CHEBI:29101"/>
        <label>1</label>
    </ligand>
</feature>
<sequence>SITSSAYACDAIKATSNSISNPYVHGALNYPFHQFPRSKDVLKEASTIHDGIGTPDWRLVLCLLVPWTCICLTLIKGIKSSGKVAYFLAIFPYVVMLVLLVRACTLEGAADGMLYFIKPQWDRILEAKVWYAAVTQVFFSLTICFGNVMMYSSYNRFHNNVYRDVTIVSIMDTLTSMLAGLIVFGVIGHLAHVLDAPDIKQVVRGGAGLAFITYPDAIAKFTFWPQFFAIAFFLMLFVLGIGSNVGMATTIMTVIRDRFPHLQPALVAVGIAVVGFAIGIIYTTPGGQYVLDFLDFYGASFVALVLAVFEMMTFAWIYGVGRICRDIEFMLGIKTGLYWRVCWAFGWCIFAAGVLQLPAWAIYTFLKRKEPDWRDRLLHCFKPTHDWGPEDPELNAKYHESVYKHEQSLPRDRSLARRMFDNVFS</sequence>
<dbReference type="GO" id="GO:0005886">
    <property type="term" value="C:plasma membrane"/>
    <property type="evidence" value="ECO:0007669"/>
    <property type="project" value="TreeGrafter"/>
</dbReference>
<keyword evidence="12" id="KW-0739">Sodium transport</keyword>
<feature type="transmembrane region" description="Helical" evidence="16">
    <location>
        <begin position="165"/>
        <end position="187"/>
    </location>
</feature>
<evidence type="ECO:0000256" key="7">
    <source>
        <dbReference type="ARBA" id="ARBA00022989"/>
    </source>
</evidence>
<keyword evidence="9" id="KW-0406">Ion transport</keyword>
<feature type="transmembrane region" description="Helical" evidence="16">
    <location>
        <begin position="87"/>
        <end position="109"/>
    </location>
</feature>
<keyword evidence="11" id="KW-0325">Glycoprotein</keyword>
<evidence type="ECO:0000256" key="1">
    <source>
        <dbReference type="ARBA" id="ARBA00004141"/>
    </source>
</evidence>
<reference evidence="18" key="1">
    <citation type="submission" date="2013-03" db="EMBL/GenBank/DDBJ databases">
        <title>The Genome Sequence of Anopheles epiroticus epiroticus2.</title>
        <authorList>
            <consortium name="The Broad Institute Genomics Platform"/>
            <person name="Neafsey D.E."/>
            <person name="Howell P."/>
            <person name="Walker B."/>
            <person name="Young S.K."/>
            <person name="Zeng Q."/>
            <person name="Gargeya S."/>
            <person name="Fitzgerald M."/>
            <person name="Haas B."/>
            <person name="Abouelleil A."/>
            <person name="Allen A.W."/>
            <person name="Alvarado L."/>
            <person name="Arachchi H.M."/>
            <person name="Berlin A.M."/>
            <person name="Chapman S.B."/>
            <person name="Gainer-Dewar J."/>
            <person name="Goldberg J."/>
            <person name="Griggs A."/>
            <person name="Gujja S."/>
            <person name="Hansen M."/>
            <person name="Howarth C."/>
            <person name="Imamovic A."/>
            <person name="Ireland A."/>
            <person name="Larimer J."/>
            <person name="McCowan C."/>
            <person name="Murphy C."/>
            <person name="Pearson M."/>
            <person name="Poon T.W."/>
            <person name="Priest M."/>
            <person name="Roberts A."/>
            <person name="Saif S."/>
            <person name="Shea T."/>
            <person name="Sisk P."/>
            <person name="Sykes S."/>
            <person name="Wortman J."/>
            <person name="Nusbaum C."/>
            <person name="Birren B."/>
        </authorList>
    </citation>
    <scope>NUCLEOTIDE SEQUENCE [LARGE SCALE GENOMIC DNA]</scope>
    <source>
        <strain evidence="18">Epiroticus2</strain>
    </source>
</reference>
<keyword evidence="5" id="KW-0769">Symport</keyword>
<keyword evidence="3" id="KW-0813">Transport</keyword>
<evidence type="ECO:0000256" key="12">
    <source>
        <dbReference type="ARBA" id="ARBA00023201"/>
    </source>
</evidence>
<organism evidence="17 18">
    <name type="scientific">Anopheles epiroticus</name>
    <dbReference type="NCBI Taxonomy" id="199890"/>
    <lineage>
        <taxon>Eukaryota</taxon>
        <taxon>Metazoa</taxon>
        <taxon>Ecdysozoa</taxon>
        <taxon>Arthropoda</taxon>
        <taxon>Hexapoda</taxon>
        <taxon>Insecta</taxon>
        <taxon>Pterygota</taxon>
        <taxon>Neoptera</taxon>
        <taxon>Endopterygota</taxon>
        <taxon>Diptera</taxon>
        <taxon>Nematocera</taxon>
        <taxon>Culicoidea</taxon>
        <taxon>Culicidae</taxon>
        <taxon>Anophelinae</taxon>
        <taxon>Anopheles</taxon>
    </lineage>
</organism>
<feature type="transmembrane region" description="Helical" evidence="16">
    <location>
        <begin position="265"/>
        <end position="284"/>
    </location>
</feature>
<dbReference type="PANTHER" id="PTHR11616:SF321">
    <property type="entry name" value="SODIUM-DEPENDENT NUTRIENT AMINO ACID TRANSPORTER 1-RELATED"/>
    <property type="match status" value="1"/>
</dbReference>
<dbReference type="AlphaFoldDB" id="A0A182PFL1"/>
<keyword evidence="4 16" id="KW-0812">Transmembrane</keyword>
<reference evidence="17" key="2">
    <citation type="submission" date="2020-05" db="UniProtKB">
        <authorList>
            <consortium name="EnsemblMetazoa"/>
        </authorList>
    </citation>
    <scope>IDENTIFICATION</scope>
    <source>
        <strain evidence="17">Epiroticus2</strain>
    </source>
</reference>
<evidence type="ECO:0000256" key="9">
    <source>
        <dbReference type="ARBA" id="ARBA00023065"/>
    </source>
</evidence>
<comment type="similarity">
    <text evidence="2">Belongs to the sodium:neurotransmitter symporter (SNF) (TC 2.A.22) family.</text>
</comment>